<dbReference type="SUPFAM" id="SSF51197">
    <property type="entry name" value="Clavaminate synthase-like"/>
    <property type="match status" value="1"/>
</dbReference>
<evidence type="ECO:0000313" key="8">
    <source>
        <dbReference type="EMBL" id="CAD9681744.1"/>
    </source>
</evidence>
<sequence>MKGQGLRNAACVVRKRVEIVNHQVAVAALDKLNFGTVGRVNSPSQVEVSLVDGGKGLRVKHGETESYVHSLWFSERTRQPAWIHEESNQKLFEISDYVGKDHANLKSAKVLGSDLELEYCDGYQDKLDLAPLLEEIKNHNCLPTLMNDGSRQPVDLSLPELKLWGKGFAGKPDFSKDCFDYNDLKDSKENMLRYLQSLKQWGAAVVKNVPRSKQAYQDFLRKFGIPRETNWGTWFEVSAALPTSDGKDASVNDVANTNLEVPLHTDGPYNALPLNFQVLQVLKQSAVGGGSTLSDGVGAAEALRREDPEAFEIIANTSMRFRYQDDHNDLYASRPMIVVDPLTNQIDSVFFSSRVDAIPTFSDFATAEKFYAARKKFLAHLYDQDRLLNFKLQKNDMLIFDNRRMMHGRAAFSAKVSQSANAGDTDEDEDPESVGADVSKVSRLLRGCYLDSLENRYRTYKRIAPLGSRSFSSSAASPKPNTSCSFVHLKDCTPNDVSLMNDLYSSVTTGAHLADRAIVLLKMLGRANEHLEDAHLGAKIDLMEHGLQTATRCFRDGCDEEVVVAGLLHDVGELLSPSNHGEVAASLLRPFVSPQVSWMLAHHEVFQMYYYNESKTPPGDPNVREVYRQNEDYMSCGVPTSSGAFDFTVDFCEKYDQASFDPDYSSMELCEFVPMVERVFARDAYWHTPHHPKRGAVTF</sequence>
<evidence type="ECO:0000256" key="5">
    <source>
        <dbReference type="SAM" id="MobiDB-lite"/>
    </source>
</evidence>
<protein>
    <submittedName>
        <fullName evidence="8">Uncharacterized protein</fullName>
    </submittedName>
</protein>
<keyword evidence="4" id="KW-0560">Oxidoreductase</keyword>
<gene>
    <name evidence="8" type="ORF">QSP1433_LOCUS7416</name>
</gene>
<dbReference type="PANTHER" id="PTHR10696">
    <property type="entry name" value="GAMMA-BUTYROBETAINE HYDROXYLASE-RELATED"/>
    <property type="match status" value="1"/>
</dbReference>
<dbReference type="GO" id="GO:0045329">
    <property type="term" value="P:carnitine biosynthetic process"/>
    <property type="evidence" value="ECO:0007669"/>
    <property type="project" value="UniProtKB-KW"/>
</dbReference>
<comment type="cofactor">
    <cofactor evidence="1">
        <name>L-ascorbate</name>
        <dbReference type="ChEBI" id="CHEBI:38290"/>
    </cofactor>
</comment>
<dbReference type="InterPro" id="IPR006674">
    <property type="entry name" value="HD_domain"/>
</dbReference>
<dbReference type="EMBL" id="HBHK01011796">
    <property type="protein sequence ID" value="CAD9681744.1"/>
    <property type="molecule type" value="Transcribed_RNA"/>
</dbReference>
<evidence type="ECO:0000256" key="4">
    <source>
        <dbReference type="ARBA" id="ARBA00023002"/>
    </source>
</evidence>
<dbReference type="InterPro" id="IPR050411">
    <property type="entry name" value="AlphaKG_dependent_hydroxylases"/>
</dbReference>
<evidence type="ECO:0000259" key="7">
    <source>
        <dbReference type="Pfam" id="PF02668"/>
    </source>
</evidence>
<feature type="region of interest" description="Disordered" evidence="5">
    <location>
        <begin position="417"/>
        <end position="436"/>
    </location>
</feature>
<dbReference type="Pfam" id="PF02668">
    <property type="entry name" value="TauD"/>
    <property type="match status" value="1"/>
</dbReference>
<dbReference type="InterPro" id="IPR003819">
    <property type="entry name" value="TauD/TfdA-like"/>
</dbReference>
<keyword evidence="3" id="KW-0124">Carnitine biosynthesis</keyword>
<dbReference type="AlphaFoldDB" id="A0A7S2RV82"/>
<comment type="pathway">
    <text evidence="2">Amine and polyamine biosynthesis; carnitine biosynthesis.</text>
</comment>
<name>A0A7S2RV82_9STRA</name>
<evidence type="ECO:0000259" key="6">
    <source>
        <dbReference type="Pfam" id="PF01966"/>
    </source>
</evidence>
<dbReference type="GO" id="GO:0016491">
    <property type="term" value="F:oxidoreductase activity"/>
    <property type="evidence" value="ECO:0007669"/>
    <property type="project" value="UniProtKB-KW"/>
</dbReference>
<proteinExistence type="predicted"/>
<dbReference type="InterPro" id="IPR042098">
    <property type="entry name" value="TauD-like_sf"/>
</dbReference>
<dbReference type="PANTHER" id="PTHR10696:SF51">
    <property type="entry name" value="TRIMETHYLLYSINE DIOXYGENASE, MITOCHONDRIAL"/>
    <property type="match status" value="1"/>
</dbReference>
<dbReference type="GO" id="GO:0005739">
    <property type="term" value="C:mitochondrion"/>
    <property type="evidence" value="ECO:0007669"/>
    <property type="project" value="TreeGrafter"/>
</dbReference>
<organism evidence="8">
    <name type="scientific">Mucochytrium quahogii</name>
    <dbReference type="NCBI Taxonomy" id="96639"/>
    <lineage>
        <taxon>Eukaryota</taxon>
        <taxon>Sar</taxon>
        <taxon>Stramenopiles</taxon>
        <taxon>Bigyra</taxon>
        <taxon>Labyrinthulomycetes</taxon>
        <taxon>Thraustochytrida</taxon>
        <taxon>Thraustochytriidae</taxon>
        <taxon>Mucochytrium</taxon>
    </lineage>
</organism>
<feature type="domain" description="HD" evidence="6">
    <location>
        <begin position="559"/>
        <end position="609"/>
    </location>
</feature>
<accession>A0A7S2RV82</accession>
<dbReference type="Gene3D" id="3.60.130.10">
    <property type="entry name" value="Clavaminate synthase-like"/>
    <property type="match status" value="1"/>
</dbReference>
<evidence type="ECO:0000256" key="1">
    <source>
        <dbReference type="ARBA" id="ARBA00001961"/>
    </source>
</evidence>
<evidence type="ECO:0000256" key="2">
    <source>
        <dbReference type="ARBA" id="ARBA00005022"/>
    </source>
</evidence>
<dbReference type="Pfam" id="PF01966">
    <property type="entry name" value="HD"/>
    <property type="match status" value="1"/>
</dbReference>
<dbReference type="SUPFAM" id="SSF109604">
    <property type="entry name" value="HD-domain/PDEase-like"/>
    <property type="match status" value="1"/>
</dbReference>
<dbReference type="Gene3D" id="1.10.3210.10">
    <property type="entry name" value="Hypothetical protein af1432"/>
    <property type="match status" value="1"/>
</dbReference>
<feature type="domain" description="TauD/TfdA-like" evidence="7">
    <location>
        <begin position="171"/>
        <end position="413"/>
    </location>
</feature>
<evidence type="ECO:0000256" key="3">
    <source>
        <dbReference type="ARBA" id="ARBA00022873"/>
    </source>
</evidence>
<reference evidence="8" key="1">
    <citation type="submission" date="2021-01" db="EMBL/GenBank/DDBJ databases">
        <authorList>
            <person name="Corre E."/>
            <person name="Pelletier E."/>
            <person name="Niang G."/>
            <person name="Scheremetjew M."/>
            <person name="Finn R."/>
            <person name="Kale V."/>
            <person name="Holt S."/>
            <person name="Cochrane G."/>
            <person name="Meng A."/>
            <person name="Brown T."/>
            <person name="Cohen L."/>
        </authorList>
    </citation>
    <scope>NUCLEOTIDE SEQUENCE</scope>
    <source>
        <strain evidence="8">NY070348D</strain>
    </source>
</reference>